<dbReference type="SUPFAM" id="SSF56112">
    <property type="entry name" value="Protein kinase-like (PK-like)"/>
    <property type="match status" value="1"/>
</dbReference>
<dbReference type="GO" id="GO:0004694">
    <property type="term" value="F:eukaryotic translation initiation factor 2alpha kinase activity"/>
    <property type="evidence" value="ECO:0007669"/>
    <property type="project" value="TreeGrafter"/>
</dbReference>
<dbReference type="PANTHER" id="PTHR11042:SF187">
    <property type="entry name" value="EUKARYOTIC TRANSLATION INITIATION FACTOR 2-ALPHA KINASE 2"/>
    <property type="match status" value="1"/>
</dbReference>
<evidence type="ECO:0000256" key="3">
    <source>
        <dbReference type="ARBA" id="ARBA00022777"/>
    </source>
</evidence>
<feature type="region of interest" description="Disordered" evidence="5">
    <location>
        <begin position="197"/>
        <end position="255"/>
    </location>
</feature>
<dbReference type="GO" id="GO:0005737">
    <property type="term" value="C:cytoplasm"/>
    <property type="evidence" value="ECO:0007669"/>
    <property type="project" value="TreeGrafter"/>
</dbReference>
<keyword evidence="4" id="KW-0067">ATP-binding</keyword>
<keyword evidence="3 7" id="KW-0418">Kinase</keyword>
<evidence type="ECO:0000256" key="4">
    <source>
        <dbReference type="ARBA" id="ARBA00022840"/>
    </source>
</evidence>
<feature type="compositionally biased region" description="Polar residues" evidence="5">
    <location>
        <begin position="229"/>
        <end position="250"/>
    </location>
</feature>
<evidence type="ECO:0000256" key="5">
    <source>
        <dbReference type="SAM" id="MobiDB-lite"/>
    </source>
</evidence>
<dbReference type="GO" id="GO:0005634">
    <property type="term" value="C:nucleus"/>
    <property type="evidence" value="ECO:0007669"/>
    <property type="project" value="TreeGrafter"/>
</dbReference>
<organism evidence="7 8">
    <name type="scientific">Entamoeba invadens IP1</name>
    <dbReference type="NCBI Taxonomy" id="370355"/>
    <lineage>
        <taxon>Eukaryota</taxon>
        <taxon>Amoebozoa</taxon>
        <taxon>Evosea</taxon>
        <taxon>Archamoebae</taxon>
        <taxon>Mastigamoebida</taxon>
        <taxon>Entamoebidae</taxon>
        <taxon>Entamoeba</taxon>
    </lineage>
</organism>
<evidence type="ECO:0000259" key="6">
    <source>
        <dbReference type="PROSITE" id="PS50011"/>
    </source>
</evidence>
<evidence type="ECO:0000256" key="2">
    <source>
        <dbReference type="ARBA" id="ARBA00022741"/>
    </source>
</evidence>
<dbReference type="PROSITE" id="PS50011">
    <property type="entry name" value="PROTEIN_KINASE_DOM"/>
    <property type="match status" value="1"/>
</dbReference>
<feature type="compositionally biased region" description="Acidic residues" evidence="5">
    <location>
        <begin position="202"/>
        <end position="211"/>
    </location>
</feature>
<gene>
    <name evidence="7" type="ORF">EIN_096010</name>
</gene>
<dbReference type="Proteomes" id="UP000014680">
    <property type="component" value="Unassembled WGS sequence"/>
</dbReference>
<sequence>MDGEVDHYPDFLNKDFVQITKIDKGAFGKIFVARRKDDSKVYVLKLMFGETDKDVESVCDEIVVLASTNHRNVVRYLDAWIESMCVTEYDKYYKEIDEESEECETPKISEKIKTVPSRKKNPNLKVSDLDYELGNKEDDFSENDFNQDWSVEDTAVPDADDIQWGFDEDLDGSDKVTKQSDLKCDCDFDNEIDECQNKSAQEDTENEEIEYFSEKSGIDDEKLSDKDNSSTSSPDAQPDNVANQPITLSHSRLDTRSEQEKLATVRVVVIQMEYCSGSNLSRIIESGELHVSKKNSTEKVSNYFKQIMKGIEYIHSKNIIHGDLKPANIFREGDVLKIGDFGYASLITTNNKCKFVGTPGYTAPEVETGNYDTKIDIYSAGVILMEMCMSCVTRTEFIGGLELLKKGKVSDSVLNYYPQLSELIPKMTNESPERRPTSEEILGRLFGMEETKRKLEGIAPMLQNHFGVFPTIVSKAEYRNSDECVFREKFLEGVGKIQNLMKKIIKMCGGEVRILYPIVPYKVVENNEVTSPLLINCDKNLLVVLNNFNDITKYVMEQRKWKDERVMGVFVGIYDMSNADVANYSGGLILKSSMNEDLTMDIAEIFGIVIELLTKISNNFKIKITNDFINTVIMRLPKDQQKRLFKEENSLPQMIRALKMMKSGRVLQNPFEESSVENFIQELEMYCDVCDNKVFYSSVLHSQSHDGDLLDIEIQINEQVVGSGGVLKRVGRDANESAVGVLLNQTIIALLEEESITKNLDTPQIGDVFIDIENETLLKMVRLYFERSNLHVIESNLYRESNKKWIRVKMTDHSNIVTFDEIEFGTTQISVNLFLEDQIVGGKGNMNILDAIEYIKEVYKSNWIVGEKVNIPSRLALYNKTPVIPSVSVQEEYIKCLIEKNVRFTLSEIQKDKHFDKTLFQKITSTVVKLNQCFGAVADDITVPSVLIVYSKPDKVYIPLMINPSRLQTDK</sequence>
<feature type="domain" description="Protein kinase" evidence="6">
    <location>
        <begin position="16"/>
        <end position="447"/>
    </location>
</feature>
<keyword evidence="2" id="KW-0547">Nucleotide-binding</keyword>
<dbReference type="InterPro" id="IPR000719">
    <property type="entry name" value="Prot_kinase_dom"/>
</dbReference>
<dbReference type="RefSeq" id="XP_004254115.1">
    <property type="nucleotide sequence ID" value="XM_004254067.1"/>
</dbReference>
<evidence type="ECO:0000256" key="1">
    <source>
        <dbReference type="ARBA" id="ARBA00022679"/>
    </source>
</evidence>
<dbReference type="Pfam" id="PF00069">
    <property type="entry name" value="Pkinase"/>
    <property type="match status" value="1"/>
</dbReference>
<dbReference type="InterPro" id="IPR050339">
    <property type="entry name" value="CC_SR_Kinase"/>
</dbReference>
<reference evidence="7 8" key="1">
    <citation type="submission" date="2012-10" db="EMBL/GenBank/DDBJ databases">
        <authorList>
            <person name="Zafar N."/>
            <person name="Inman J."/>
            <person name="Hall N."/>
            <person name="Lorenzi H."/>
            <person name="Caler E."/>
        </authorList>
    </citation>
    <scope>NUCLEOTIDE SEQUENCE [LARGE SCALE GENOMIC DNA]</scope>
    <source>
        <strain evidence="7 8">IP1</strain>
    </source>
</reference>
<feature type="compositionally biased region" description="Basic and acidic residues" evidence="5">
    <location>
        <begin position="212"/>
        <end position="228"/>
    </location>
</feature>
<dbReference type="GeneID" id="14886167"/>
<dbReference type="Gene3D" id="3.30.200.20">
    <property type="entry name" value="Phosphorylase Kinase, domain 1"/>
    <property type="match status" value="1"/>
</dbReference>
<dbReference type="AlphaFoldDB" id="A0A0A1U0E2"/>
<dbReference type="Gene3D" id="1.10.510.10">
    <property type="entry name" value="Transferase(Phosphotransferase) domain 1"/>
    <property type="match status" value="1"/>
</dbReference>
<keyword evidence="8" id="KW-1185">Reference proteome</keyword>
<keyword evidence="1" id="KW-0808">Transferase</keyword>
<name>A0A0A1U0E2_ENTIV</name>
<dbReference type="VEuPathDB" id="AmoebaDB:EIN_096010"/>
<evidence type="ECO:0000313" key="7">
    <source>
        <dbReference type="EMBL" id="ELP87344.1"/>
    </source>
</evidence>
<protein>
    <submittedName>
        <fullName evidence="7">Interferon-induced, double-stranded RNA-activated protein kinase, putative</fullName>
    </submittedName>
</protein>
<dbReference type="OrthoDB" id="1405469at2759"/>
<dbReference type="PANTHER" id="PTHR11042">
    <property type="entry name" value="EUKARYOTIC TRANSLATION INITIATION FACTOR 2-ALPHA KINASE EIF2-ALPHA KINASE -RELATED"/>
    <property type="match status" value="1"/>
</dbReference>
<dbReference type="EMBL" id="KB206860">
    <property type="protein sequence ID" value="ELP87344.1"/>
    <property type="molecule type" value="Genomic_DNA"/>
</dbReference>
<dbReference type="KEGG" id="eiv:EIN_096010"/>
<dbReference type="InterPro" id="IPR011009">
    <property type="entry name" value="Kinase-like_dom_sf"/>
</dbReference>
<evidence type="ECO:0000313" key="8">
    <source>
        <dbReference type="Proteomes" id="UP000014680"/>
    </source>
</evidence>
<accession>A0A0A1U0E2</accession>
<dbReference type="GO" id="GO:0005524">
    <property type="term" value="F:ATP binding"/>
    <property type="evidence" value="ECO:0007669"/>
    <property type="project" value="UniProtKB-KW"/>
</dbReference>
<dbReference type="OMA" id="QWDIEED"/>
<proteinExistence type="predicted"/>
<dbReference type="SMART" id="SM00220">
    <property type="entry name" value="S_TKc"/>
    <property type="match status" value="1"/>
</dbReference>